<accession>A0A4R5DM27</accession>
<dbReference type="Proteomes" id="UP000294850">
    <property type="component" value="Unassembled WGS sequence"/>
</dbReference>
<dbReference type="Pfam" id="PF10047">
    <property type="entry name" value="DUF2281"/>
    <property type="match status" value="1"/>
</dbReference>
<dbReference type="OrthoDB" id="9182357at2"/>
<evidence type="ECO:0000313" key="3">
    <source>
        <dbReference type="Proteomes" id="UP000294850"/>
    </source>
</evidence>
<reference evidence="2 3" key="1">
    <citation type="submission" date="2019-03" db="EMBL/GenBank/DDBJ databases">
        <title>Dyadobacter AR-3-6 sp. nov., isolated from arctic soil.</title>
        <authorList>
            <person name="Chaudhary D.K."/>
        </authorList>
    </citation>
    <scope>NUCLEOTIDE SEQUENCE [LARGE SCALE GENOMIC DNA]</scope>
    <source>
        <strain evidence="2 3">AR-3-6</strain>
    </source>
</reference>
<organism evidence="2 3">
    <name type="scientific">Dyadobacter psychrotolerans</name>
    <dbReference type="NCBI Taxonomy" id="2541721"/>
    <lineage>
        <taxon>Bacteria</taxon>
        <taxon>Pseudomonadati</taxon>
        <taxon>Bacteroidota</taxon>
        <taxon>Cytophagia</taxon>
        <taxon>Cytophagales</taxon>
        <taxon>Spirosomataceae</taxon>
        <taxon>Dyadobacter</taxon>
    </lineage>
</organism>
<gene>
    <name evidence="2" type="ORF">E0F88_23040</name>
</gene>
<keyword evidence="3" id="KW-1185">Reference proteome</keyword>
<protein>
    <submittedName>
        <fullName evidence="2">DUF2281 domain-containing protein</fullName>
    </submittedName>
</protein>
<comment type="caution">
    <text evidence="2">The sequence shown here is derived from an EMBL/GenBank/DDBJ whole genome shotgun (WGS) entry which is preliminary data.</text>
</comment>
<dbReference type="RefSeq" id="WP_131960645.1">
    <property type="nucleotide sequence ID" value="NZ_SMFL01000010.1"/>
</dbReference>
<feature type="domain" description="DUF2281" evidence="1">
    <location>
        <begin position="9"/>
        <end position="50"/>
    </location>
</feature>
<evidence type="ECO:0000259" key="1">
    <source>
        <dbReference type="Pfam" id="PF10047"/>
    </source>
</evidence>
<dbReference type="AlphaFoldDB" id="A0A4R5DM27"/>
<proteinExistence type="predicted"/>
<sequence>MSKSELQNEIVKATEELPESLVKEILDFAEFLINKQAKLSNEQIRLELDGLSQSEISHLEEEFTGYKLAYPKIND</sequence>
<name>A0A4R5DM27_9BACT</name>
<dbReference type="InterPro" id="IPR018739">
    <property type="entry name" value="DUF2281"/>
</dbReference>
<dbReference type="EMBL" id="SMFL01000010">
    <property type="protein sequence ID" value="TDE11935.1"/>
    <property type="molecule type" value="Genomic_DNA"/>
</dbReference>
<evidence type="ECO:0000313" key="2">
    <source>
        <dbReference type="EMBL" id="TDE11935.1"/>
    </source>
</evidence>